<dbReference type="AlphaFoldDB" id="A0A1G5EZ42"/>
<dbReference type="InterPro" id="IPR029787">
    <property type="entry name" value="Nucleotide_cyclase"/>
</dbReference>
<dbReference type="SMART" id="SM00267">
    <property type="entry name" value="GGDEF"/>
    <property type="match status" value="1"/>
</dbReference>
<gene>
    <name evidence="3" type="ORF">SAMN02910451_02158</name>
</gene>
<feature type="domain" description="GGDEF" evidence="2">
    <location>
        <begin position="231"/>
        <end position="361"/>
    </location>
</feature>
<dbReference type="NCBIfam" id="TIGR00254">
    <property type="entry name" value="GGDEF"/>
    <property type="match status" value="1"/>
</dbReference>
<proteinExistence type="predicted"/>
<organism evidence="3 4">
    <name type="scientific">Butyrivibrio hungatei</name>
    <dbReference type="NCBI Taxonomy" id="185008"/>
    <lineage>
        <taxon>Bacteria</taxon>
        <taxon>Bacillati</taxon>
        <taxon>Bacillota</taxon>
        <taxon>Clostridia</taxon>
        <taxon>Lachnospirales</taxon>
        <taxon>Lachnospiraceae</taxon>
        <taxon>Butyrivibrio</taxon>
    </lineage>
</organism>
<evidence type="ECO:0000313" key="4">
    <source>
        <dbReference type="Proteomes" id="UP000183047"/>
    </source>
</evidence>
<dbReference type="GO" id="GO:0043709">
    <property type="term" value="P:cell adhesion involved in single-species biofilm formation"/>
    <property type="evidence" value="ECO:0007669"/>
    <property type="project" value="TreeGrafter"/>
</dbReference>
<dbReference type="PROSITE" id="PS50887">
    <property type="entry name" value="GGDEF"/>
    <property type="match status" value="1"/>
</dbReference>
<keyword evidence="4" id="KW-1185">Reference proteome</keyword>
<dbReference type="InterPro" id="IPR000160">
    <property type="entry name" value="GGDEF_dom"/>
</dbReference>
<keyword evidence="1" id="KW-1133">Transmembrane helix</keyword>
<dbReference type="InterPro" id="IPR050469">
    <property type="entry name" value="Diguanylate_Cyclase"/>
</dbReference>
<accession>A0A1G5EZ42</accession>
<dbReference type="Proteomes" id="UP000183047">
    <property type="component" value="Unassembled WGS sequence"/>
</dbReference>
<dbReference type="GO" id="GO:1902201">
    <property type="term" value="P:negative regulation of bacterial-type flagellum-dependent cell motility"/>
    <property type="evidence" value="ECO:0007669"/>
    <property type="project" value="TreeGrafter"/>
</dbReference>
<dbReference type="Gene3D" id="3.30.70.270">
    <property type="match status" value="1"/>
</dbReference>
<dbReference type="EMBL" id="FMUR01000012">
    <property type="protein sequence ID" value="SCY31920.1"/>
    <property type="molecule type" value="Genomic_DNA"/>
</dbReference>
<feature type="transmembrane region" description="Helical" evidence="1">
    <location>
        <begin position="167"/>
        <end position="189"/>
    </location>
</feature>
<dbReference type="PANTHER" id="PTHR45138">
    <property type="entry name" value="REGULATORY COMPONENTS OF SENSORY TRANSDUCTION SYSTEM"/>
    <property type="match status" value="1"/>
</dbReference>
<feature type="transmembrane region" description="Helical" evidence="1">
    <location>
        <begin position="60"/>
        <end position="80"/>
    </location>
</feature>
<protein>
    <submittedName>
        <fullName evidence="3">Diguanylate cyclase (GGDEF) domain-containing protein</fullName>
    </submittedName>
</protein>
<dbReference type="SUPFAM" id="SSF55073">
    <property type="entry name" value="Nucleotide cyclase"/>
    <property type="match status" value="1"/>
</dbReference>
<reference evidence="4" key="1">
    <citation type="submission" date="2016-10" db="EMBL/GenBank/DDBJ databases">
        <authorList>
            <person name="Varghese N."/>
            <person name="Submissions S."/>
        </authorList>
    </citation>
    <scope>NUCLEOTIDE SEQUENCE [LARGE SCALE GENOMIC DNA]</scope>
    <source>
        <strain evidence="4">XBD2006</strain>
    </source>
</reference>
<feature type="transmembrane region" description="Helical" evidence="1">
    <location>
        <begin position="35"/>
        <end position="54"/>
    </location>
</feature>
<dbReference type="InterPro" id="IPR043128">
    <property type="entry name" value="Rev_trsase/Diguanyl_cyclase"/>
</dbReference>
<evidence type="ECO:0000256" key="1">
    <source>
        <dbReference type="SAM" id="Phobius"/>
    </source>
</evidence>
<sequence>MIQKILDRHFDSISFIHYNKNKIAEDNIRNTADTVMFLSGVSAFLLFLILLLSGSSYFCFFLIAILFVLVGIHLVQKVFLSNISESFKLSRMYSFFFYGVMILAYSYADIIMNMTSRCVVFPCAIIVITAIYMDTFLATTVYKIVLTIIYCIMDSMIRPHYGVKRDLFVAGVAIIASLFSYFEIVDLAINKGEDRRILERKSTTDLLTGIYNKLSFEEKCNEYLKKRKPGARCILFIFDLDNFKEVNDTFGHQTGDNVLKKFSEILQSYFHPYDIMGRIGGDEFMVLVMGEMPEGFAEKRCRSILHEFKTARINQVSGLTCSIGIVSDNDCASFTELYKKADEALYIAKESGKATFNLHEENEKRNSRTS</sequence>
<dbReference type="Pfam" id="PF00990">
    <property type="entry name" value="GGDEF"/>
    <property type="match status" value="1"/>
</dbReference>
<dbReference type="FunFam" id="3.30.70.270:FF:000001">
    <property type="entry name" value="Diguanylate cyclase domain protein"/>
    <property type="match status" value="1"/>
</dbReference>
<dbReference type="OrthoDB" id="9804955at2"/>
<dbReference type="GO" id="GO:0052621">
    <property type="term" value="F:diguanylate cyclase activity"/>
    <property type="evidence" value="ECO:0007669"/>
    <property type="project" value="TreeGrafter"/>
</dbReference>
<feature type="transmembrane region" description="Helical" evidence="1">
    <location>
        <begin position="92"/>
        <end position="108"/>
    </location>
</feature>
<keyword evidence="1" id="KW-0472">Membrane</keyword>
<evidence type="ECO:0000313" key="3">
    <source>
        <dbReference type="EMBL" id="SCY31920.1"/>
    </source>
</evidence>
<evidence type="ECO:0000259" key="2">
    <source>
        <dbReference type="PROSITE" id="PS50887"/>
    </source>
</evidence>
<name>A0A1G5EZ42_9FIRM</name>
<dbReference type="PANTHER" id="PTHR45138:SF24">
    <property type="entry name" value="DIGUANYLATE CYCLASE DGCC-RELATED"/>
    <property type="match status" value="1"/>
</dbReference>
<keyword evidence="1" id="KW-0812">Transmembrane</keyword>
<dbReference type="CDD" id="cd01949">
    <property type="entry name" value="GGDEF"/>
    <property type="match status" value="1"/>
</dbReference>
<dbReference type="GO" id="GO:0005886">
    <property type="term" value="C:plasma membrane"/>
    <property type="evidence" value="ECO:0007669"/>
    <property type="project" value="TreeGrafter"/>
</dbReference>